<feature type="repeat" description="WD" evidence="3">
    <location>
        <begin position="384"/>
        <end position="425"/>
    </location>
</feature>
<dbReference type="InterPro" id="IPR019775">
    <property type="entry name" value="WD40_repeat_CS"/>
</dbReference>
<dbReference type="GO" id="GO:0003714">
    <property type="term" value="F:transcription corepressor activity"/>
    <property type="evidence" value="ECO:0007669"/>
    <property type="project" value="InterPro"/>
</dbReference>
<feature type="region of interest" description="Disordered" evidence="4">
    <location>
        <begin position="316"/>
        <end position="349"/>
    </location>
</feature>
<dbReference type="PROSITE" id="PS50896">
    <property type="entry name" value="LISH"/>
    <property type="match status" value="1"/>
</dbReference>
<keyword evidence="1 3" id="KW-0853">WD repeat</keyword>
<dbReference type="PROSITE" id="PS50082">
    <property type="entry name" value="WD_REPEATS_2"/>
    <property type="match status" value="4"/>
</dbReference>
<name>A0A2P5CK59_TREOI</name>
<dbReference type="Proteomes" id="UP000237000">
    <property type="component" value="Unassembled WGS sequence"/>
</dbReference>
<dbReference type="Gene3D" id="2.130.10.10">
    <property type="entry name" value="YVTN repeat-like/Quinoprotein amine dehydrogenase"/>
    <property type="match status" value="2"/>
</dbReference>
<evidence type="ECO:0000256" key="4">
    <source>
        <dbReference type="SAM" id="MobiDB-lite"/>
    </source>
</evidence>
<dbReference type="EMBL" id="JXTC01000356">
    <property type="protein sequence ID" value="PON61396.1"/>
    <property type="molecule type" value="Genomic_DNA"/>
</dbReference>
<sequence>MAICDGWDPEKMLDLYLHDYMVKKKMHKAASTFKEEANICDHSVEINTSEGFLYEWWSIFYDVYAIRQMEHQKEKPPEAPLQAMQMNGIDQQQNFHSMVPSLAMNQPIKSENFPSGNVSNNTMGFPAASLLADNFNENEHVGQSAMDFSPSLCSLGVNKINLTNSTPTSLSLPPEMFKQAQQRAVRDKINGISLGRTATLDPMPNGLLRDTFPALRPHDAGMSKVVNQVPLNGWPVNALNNQQQFQMLLSDSQQPLLAKALSYRLGKQAAEPGSYANFCGSNLMLTKSQVKGKDEQIMPPLIRTEEQQYRCGQPQQQLLNNGRKNNVKKNVRKKKAASRSRTGENPLDCIKAKEERSVDKSVSTFISHDGGNAKDFTFREVGCLHSSSGNLLCCDFSPDGKLLASAGHEKKVFIWNVETFDSVSPSEGHFSLISDIRFHPSSTIFATSSFDRTVKIWDAARPSKSLLNLLGHSEQVRSVDFHPRKVDLLCSCDTNNEIRLWNVKQSTCTRVFKGATKQVRFQPDSGKLLATASGNGVNLFDTETGSLKLSWKGHIKDVLSICWDHSGKYILSVSEDSARVWSTLSGGKCISGLNAIGKKFQSCIFHPGYDHLCIIGGYETLELWNPECKPTSTIPAHIGLVAALAGSSETKMVASASHDHFVKLWK</sequence>
<dbReference type="InterPro" id="IPR036322">
    <property type="entry name" value="WD40_repeat_dom_sf"/>
</dbReference>
<dbReference type="SMART" id="SM00320">
    <property type="entry name" value="WD40"/>
    <property type="match status" value="7"/>
</dbReference>
<feature type="repeat" description="WD" evidence="3">
    <location>
        <begin position="426"/>
        <end position="458"/>
    </location>
</feature>
<reference evidence="6" key="1">
    <citation type="submission" date="2016-06" db="EMBL/GenBank/DDBJ databases">
        <title>Parallel loss of symbiosis genes in relatives of nitrogen-fixing non-legume Parasponia.</title>
        <authorList>
            <person name="Van Velzen R."/>
            <person name="Holmer R."/>
            <person name="Bu F."/>
            <person name="Rutten L."/>
            <person name="Van Zeijl A."/>
            <person name="Liu W."/>
            <person name="Santuari L."/>
            <person name="Cao Q."/>
            <person name="Sharma T."/>
            <person name="Shen D."/>
            <person name="Roswanjaya Y."/>
            <person name="Wardhani T."/>
            <person name="Kalhor M.S."/>
            <person name="Jansen J."/>
            <person name="Van den Hoogen J."/>
            <person name="Gungor B."/>
            <person name="Hartog M."/>
            <person name="Hontelez J."/>
            <person name="Verver J."/>
            <person name="Yang W.-C."/>
            <person name="Schijlen E."/>
            <person name="Repin R."/>
            <person name="Schilthuizen M."/>
            <person name="Schranz E."/>
            <person name="Heidstra R."/>
            <person name="Miyata K."/>
            <person name="Fedorova E."/>
            <person name="Kohlen W."/>
            <person name="Bisseling T."/>
            <person name="Smit S."/>
            <person name="Geurts R."/>
        </authorList>
    </citation>
    <scope>NUCLEOTIDE SEQUENCE [LARGE SCALE GENOMIC DNA]</scope>
    <source>
        <strain evidence="6">cv. RG33-2</strain>
    </source>
</reference>
<dbReference type="PROSITE" id="PS50294">
    <property type="entry name" value="WD_REPEATS_REGION"/>
    <property type="match status" value="4"/>
</dbReference>
<dbReference type="OrthoDB" id="47802at2759"/>
<gene>
    <name evidence="5" type="ORF">TorRG33x02_282200</name>
</gene>
<organism evidence="5 6">
    <name type="scientific">Trema orientale</name>
    <name type="common">Charcoal tree</name>
    <name type="synonym">Celtis orientalis</name>
    <dbReference type="NCBI Taxonomy" id="63057"/>
    <lineage>
        <taxon>Eukaryota</taxon>
        <taxon>Viridiplantae</taxon>
        <taxon>Streptophyta</taxon>
        <taxon>Embryophyta</taxon>
        <taxon>Tracheophyta</taxon>
        <taxon>Spermatophyta</taxon>
        <taxon>Magnoliopsida</taxon>
        <taxon>eudicotyledons</taxon>
        <taxon>Gunneridae</taxon>
        <taxon>Pentapetalae</taxon>
        <taxon>rosids</taxon>
        <taxon>fabids</taxon>
        <taxon>Rosales</taxon>
        <taxon>Cannabaceae</taxon>
        <taxon>Trema</taxon>
    </lineage>
</organism>
<accession>A0A2P5CK59</accession>
<dbReference type="InParanoid" id="A0A2P5CK59"/>
<dbReference type="InterPro" id="IPR001680">
    <property type="entry name" value="WD40_rpt"/>
</dbReference>
<dbReference type="InterPro" id="IPR044716">
    <property type="entry name" value="LEUNIG-like"/>
</dbReference>
<keyword evidence="6" id="KW-1185">Reference proteome</keyword>
<dbReference type="PROSITE" id="PS00678">
    <property type="entry name" value="WD_REPEATS_1"/>
    <property type="match status" value="1"/>
</dbReference>
<dbReference type="InterPro" id="IPR006594">
    <property type="entry name" value="LisH"/>
</dbReference>
<proteinExistence type="predicted"/>
<evidence type="ECO:0000256" key="3">
    <source>
        <dbReference type="PROSITE-ProRule" id="PRU00221"/>
    </source>
</evidence>
<feature type="repeat" description="WD" evidence="3">
    <location>
        <begin position="469"/>
        <end position="511"/>
    </location>
</feature>
<dbReference type="SUPFAM" id="SSF50978">
    <property type="entry name" value="WD40 repeat-like"/>
    <property type="match status" value="1"/>
</dbReference>
<comment type="caution">
    <text evidence="5">The sequence shown here is derived from an EMBL/GenBank/DDBJ whole genome shotgun (WGS) entry which is preliminary data.</text>
</comment>
<keyword evidence="2" id="KW-0677">Repeat</keyword>
<dbReference type="InterPro" id="IPR015943">
    <property type="entry name" value="WD40/YVTN_repeat-like_dom_sf"/>
</dbReference>
<dbReference type="Pfam" id="PF08513">
    <property type="entry name" value="LisH"/>
    <property type="match status" value="1"/>
</dbReference>
<feature type="repeat" description="WD" evidence="3">
    <location>
        <begin position="634"/>
        <end position="666"/>
    </location>
</feature>
<protein>
    <submittedName>
        <fullName evidence="5">Guanine nucleotide-binding protein, beta subunit</fullName>
    </submittedName>
</protein>
<dbReference type="STRING" id="63057.A0A2P5CK59"/>
<dbReference type="PANTHER" id="PTHR44376">
    <property type="entry name" value="TRANSCRIPTIONAL REGULATOR OF FILAMENTOUS GROWTH FLO8"/>
    <property type="match status" value="1"/>
</dbReference>
<dbReference type="CDD" id="cd00200">
    <property type="entry name" value="WD40"/>
    <property type="match status" value="1"/>
</dbReference>
<evidence type="ECO:0000256" key="1">
    <source>
        <dbReference type="ARBA" id="ARBA00022574"/>
    </source>
</evidence>
<evidence type="ECO:0000313" key="5">
    <source>
        <dbReference type="EMBL" id="PON61396.1"/>
    </source>
</evidence>
<feature type="compositionally biased region" description="Basic residues" evidence="4">
    <location>
        <begin position="325"/>
        <end position="338"/>
    </location>
</feature>
<evidence type="ECO:0000256" key="2">
    <source>
        <dbReference type="ARBA" id="ARBA00022737"/>
    </source>
</evidence>
<dbReference type="PANTHER" id="PTHR44376:SF8">
    <property type="entry name" value="TRANSCRIPTIONAL COREPRESSOR LEUNIG-LIKE"/>
    <property type="match status" value="1"/>
</dbReference>
<dbReference type="Pfam" id="PF00400">
    <property type="entry name" value="WD40"/>
    <property type="match status" value="5"/>
</dbReference>
<dbReference type="AlphaFoldDB" id="A0A2P5CK59"/>
<evidence type="ECO:0000313" key="6">
    <source>
        <dbReference type="Proteomes" id="UP000237000"/>
    </source>
</evidence>